<dbReference type="GO" id="GO:0071949">
    <property type="term" value="F:FAD binding"/>
    <property type="evidence" value="ECO:0007669"/>
    <property type="project" value="InterPro"/>
</dbReference>
<keyword evidence="3" id="KW-1185">Reference proteome</keyword>
<dbReference type="RefSeq" id="WP_093147624.1">
    <property type="nucleotide sequence ID" value="NZ_FNEK01000001.1"/>
</dbReference>
<dbReference type="EMBL" id="FNEK01000001">
    <property type="protein sequence ID" value="SDI25619.1"/>
    <property type="molecule type" value="Genomic_DNA"/>
</dbReference>
<dbReference type="OrthoDB" id="196105at2"/>
<dbReference type="Gene3D" id="3.30.70.100">
    <property type="match status" value="1"/>
</dbReference>
<dbReference type="Proteomes" id="UP000199382">
    <property type="component" value="Unassembled WGS sequence"/>
</dbReference>
<accession>A0A1G8J2Z4</accession>
<proteinExistence type="predicted"/>
<name>A0A1G8J2Z4_9RHOB</name>
<evidence type="ECO:0000313" key="2">
    <source>
        <dbReference type="EMBL" id="SDI25619.1"/>
    </source>
</evidence>
<reference evidence="2 3" key="1">
    <citation type="submission" date="2016-10" db="EMBL/GenBank/DDBJ databases">
        <authorList>
            <person name="de Groot N.N."/>
        </authorList>
    </citation>
    <scope>NUCLEOTIDE SEQUENCE [LARGE SCALE GENOMIC DNA]</scope>
    <source>
        <strain evidence="2 3">DSM 25294</strain>
    </source>
</reference>
<organism evidence="2 3">
    <name type="scientific">Aliiruegeria lutimaris</name>
    <dbReference type="NCBI Taxonomy" id="571298"/>
    <lineage>
        <taxon>Bacteria</taxon>
        <taxon>Pseudomonadati</taxon>
        <taxon>Pseudomonadota</taxon>
        <taxon>Alphaproteobacteria</taxon>
        <taxon>Rhodobacterales</taxon>
        <taxon>Roseobacteraceae</taxon>
        <taxon>Aliiruegeria</taxon>
    </lineage>
</organism>
<evidence type="ECO:0000259" key="1">
    <source>
        <dbReference type="PROSITE" id="PS50925"/>
    </source>
</evidence>
<evidence type="ECO:0000313" key="3">
    <source>
        <dbReference type="Proteomes" id="UP000199382"/>
    </source>
</evidence>
<dbReference type="SUPFAM" id="SSF54975">
    <property type="entry name" value="Acylphosphatase/BLUF domain-like"/>
    <property type="match status" value="1"/>
</dbReference>
<dbReference type="GO" id="GO:0009882">
    <property type="term" value="F:blue light photoreceptor activity"/>
    <property type="evidence" value="ECO:0007669"/>
    <property type="project" value="InterPro"/>
</dbReference>
<dbReference type="PROSITE" id="PS50925">
    <property type="entry name" value="BLUF"/>
    <property type="match status" value="1"/>
</dbReference>
<dbReference type="InterPro" id="IPR036046">
    <property type="entry name" value="Acylphosphatase-like_dom_sf"/>
</dbReference>
<dbReference type="Pfam" id="PF04940">
    <property type="entry name" value="BLUF"/>
    <property type="match status" value="1"/>
</dbReference>
<dbReference type="STRING" id="571298.SAMN04488026_1001206"/>
<feature type="domain" description="BLUF" evidence="1">
    <location>
        <begin position="1"/>
        <end position="92"/>
    </location>
</feature>
<dbReference type="AlphaFoldDB" id="A0A1G8J2Z4"/>
<protein>
    <submittedName>
        <fullName evidence="2">Sensors of blue-light using FAD</fullName>
    </submittedName>
</protein>
<gene>
    <name evidence="2" type="ORF">SAMN04488026_1001206</name>
</gene>
<sequence>MQWLVYLSEARVGPKSADAAQIYLTARKRNRELGLTGYLHRENGCFLHYVEGPAEGLETLLVSLRRDWRHQNMQIFGRGPLKSRRFPDWDMAFTETPDASFAMWLGVSAGDGPCAQALAEASSETVLAFFDSLRDAG</sequence>
<dbReference type="SMART" id="SM01034">
    <property type="entry name" value="BLUF"/>
    <property type="match status" value="1"/>
</dbReference>
<dbReference type="SMR" id="A0A1G8J2Z4"/>
<dbReference type="InterPro" id="IPR007024">
    <property type="entry name" value="BLUF_domain"/>
</dbReference>